<dbReference type="GeneID" id="37133393"/>
<dbReference type="RefSeq" id="XP_025486629.1">
    <property type="nucleotide sequence ID" value="XM_025630652.1"/>
</dbReference>
<dbReference type="EMBL" id="KZ821758">
    <property type="protein sequence ID" value="PYH76429.1"/>
    <property type="molecule type" value="Genomic_DNA"/>
</dbReference>
<feature type="region of interest" description="Disordered" evidence="1">
    <location>
        <begin position="240"/>
        <end position="335"/>
    </location>
</feature>
<reference evidence="2 3" key="1">
    <citation type="submission" date="2016-12" db="EMBL/GenBank/DDBJ databases">
        <title>The genomes of Aspergillus section Nigri reveals drivers in fungal speciation.</title>
        <authorList>
            <consortium name="DOE Joint Genome Institute"/>
            <person name="Vesth T.C."/>
            <person name="Nybo J."/>
            <person name="Theobald S."/>
            <person name="Brandl J."/>
            <person name="Frisvad J.C."/>
            <person name="Nielsen K.F."/>
            <person name="Lyhne E.K."/>
            <person name="Kogle M.E."/>
            <person name="Kuo A."/>
            <person name="Riley R."/>
            <person name="Clum A."/>
            <person name="Nolan M."/>
            <person name="Lipzen A."/>
            <person name="Salamov A."/>
            <person name="Henrissat B."/>
            <person name="Wiebenga A."/>
            <person name="De Vries R.P."/>
            <person name="Grigoriev I.V."/>
            <person name="Mortensen U.H."/>
            <person name="Andersen M.R."/>
            <person name="Baker S.E."/>
        </authorList>
    </citation>
    <scope>NUCLEOTIDE SEQUENCE [LARGE SCALE GENOMIC DNA]</scope>
    <source>
        <strain evidence="2 3">CBS 121591</strain>
    </source>
</reference>
<evidence type="ECO:0000256" key="1">
    <source>
        <dbReference type="SAM" id="MobiDB-lite"/>
    </source>
</evidence>
<feature type="compositionally biased region" description="Basic residues" evidence="1">
    <location>
        <begin position="310"/>
        <end position="322"/>
    </location>
</feature>
<dbReference type="AlphaFoldDB" id="A0A319BXX0"/>
<evidence type="ECO:0000313" key="2">
    <source>
        <dbReference type="EMBL" id="PYH76429.1"/>
    </source>
</evidence>
<sequence>MSLESQFTVRTKSYIMEEGFAEARKRFEEFENAITELLSSFPNSRQLLRNWVTDLVSPLKSQLQETIGEDGPCSKSFMEGIAPETVSSPPSLLEDCESLGGTPRDLLCPDTPYSKSPPHTKKQSVDQTSRLIFDDIGKNQCQESGEVFCPLPNPSSVGTGDYFSPDESHSSNLVSSMLDSGSATRPSLCAEDSTMDQRPGLVQVSIGRNNQLLGRDENDALHCASEKLCLFQQSSTCGPEEYTKVTSSSGADTSMDVDVGGTCSDLDKPDSPAAEQPWSKDDIDSPIADETITNEDSAGPSEPLSDPRNPRRPNCKHKKKRNASGTGSQRKKAKLGLNEHLPEFVGCEIPAQEIYRRFAGNCKSDDSPAILTNLYFSIACQEAFVQLKKAIPQLRGSMKISFSAKTVFSNLQSLDQVASNLTAGRIIQRHLLVELVNHRNQLVEKYKPERYRRAKMIKEDKRRLERPDGLALDEMIKEAYPTMIKDSDEYNKLRTTLRNNLSSGRNPHTLAQEIGRHILDLILVAEGPGKLGVTDNQ</sequence>
<dbReference type="OrthoDB" id="4470686at2759"/>
<dbReference type="Proteomes" id="UP000248340">
    <property type="component" value="Unassembled WGS sequence"/>
</dbReference>
<gene>
    <name evidence="2" type="ORF">BO82DRAFT_206097</name>
</gene>
<protein>
    <submittedName>
        <fullName evidence="2">Uncharacterized protein</fullName>
    </submittedName>
</protein>
<organism evidence="2 3">
    <name type="scientific">Aspergillus uvarum CBS 121591</name>
    <dbReference type="NCBI Taxonomy" id="1448315"/>
    <lineage>
        <taxon>Eukaryota</taxon>
        <taxon>Fungi</taxon>
        <taxon>Dikarya</taxon>
        <taxon>Ascomycota</taxon>
        <taxon>Pezizomycotina</taxon>
        <taxon>Eurotiomycetes</taxon>
        <taxon>Eurotiomycetidae</taxon>
        <taxon>Eurotiales</taxon>
        <taxon>Aspergillaceae</taxon>
        <taxon>Aspergillus</taxon>
        <taxon>Aspergillus subgen. Circumdati</taxon>
    </lineage>
</organism>
<dbReference type="VEuPathDB" id="FungiDB:BO82DRAFT_206097"/>
<dbReference type="STRING" id="1448315.A0A319BXX0"/>
<accession>A0A319BXX0</accession>
<name>A0A319BXX0_9EURO</name>
<proteinExistence type="predicted"/>
<keyword evidence="3" id="KW-1185">Reference proteome</keyword>
<evidence type="ECO:0000313" key="3">
    <source>
        <dbReference type="Proteomes" id="UP000248340"/>
    </source>
</evidence>